<dbReference type="Proteomes" id="UP001497382">
    <property type="component" value="Unassembled WGS sequence"/>
</dbReference>
<dbReference type="EMBL" id="CAXIEN010000049">
    <property type="protein sequence ID" value="CAL1270587.1"/>
    <property type="molecule type" value="Genomic_DNA"/>
</dbReference>
<gene>
    <name evidence="1" type="ORF">LARSCL_LOCUS5379</name>
</gene>
<dbReference type="AlphaFoldDB" id="A0AAV1ZFR5"/>
<name>A0AAV1ZFR5_9ARAC</name>
<accession>A0AAV1ZFR5</accession>
<reference evidence="1 2" key="1">
    <citation type="submission" date="2024-04" db="EMBL/GenBank/DDBJ databases">
        <authorList>
            <person name="Rising A."/>
            <person name="Reimegard J."/>
            <person name="Sonavane S."/>
            <person name="Akerstrom W."/>
            <person name="Nylinder S."/>
            <person name="Hedman E."/>
            <person name="Kallberg Y."/>
        </authorList>
    </citation>
    <scope>NUCLEOTIDE SEQUENCE [LARGE SCALE GENOMIC DNA]</scope>
</reference>
<organism evidence="1 2">
    <name type="scientific">Larinioides sclopetarius</name>
    <dbReference type="NCBI Taxonomy" id="280406"/>
    <lineage>
        <taxon>Eukaryota</taxon>
        <taxon>Metazoa</taxon>
        <taxon>Ecdysozoa</taxon>
        <taxon>Arthropoda</taxon>
        <taxon>Chelicerata</taxon>
        <taxon>Arachnida</taxon>
        <taxon>Araneae</taxon>
        <taxon>Araneomorphae</taxon>
        <taxon>Entelegynae</taxon>
        <taxon>Araneoidea</taxon>
        <taxon>Araneidae</taxon>
        <taxon>Larinioides</taxon>
    </lineage>
</organism>
<protein>
    <submittedName>
        <fullName evidence="1">Uncharacterized protein</fullName>
    </submittedName>
</protein>
<comment type="caution">
    <text evidence="1">The sequence shown here is derived from an EMBL/GenBank/DDBJ whole genome shotgun (WGS) entry which is preliminary data.</text>
</comment>
<keyword evidence="2" id="KW-1185">Reference proteome</keyword>
<evidence type="ECO:0000313" key="2">
    <source>
        <dbReference type="Proteomes" id="UP001497382"/>
    </source>
</evidence>
<sequence>MLQPIYQPSLILPALSFIFQNASGIYDTIKYLCILMSALLHFNLFKDAGSSDTVQKSGMW</sequence>
<evidence type="ECO:0000313" key="1">
    <source>
        <dbReference type="EMBL" id="CAL1270587.1"/>
    </source>
</evidence>
<proteinExistence type="predicted"/>